<organism evidence="1 2">
    <name type="scientific">Trichoderma harzianum CBS 226.95</name>
    <dbReference type="NCBI Taxonomy" id="983964"/>
    <lineage>
        <taxon>Eukaryota</taxon>
        <taxon>Fungi</taxon>
        <taxon>Dikarya</taxon>
        <taxon>Ascomycota</taxon>
        <taxon>Pezizomycotina</taxon>
        <taxon>Sordariomycetes</taxon>
        <taxon>Hypocreomycetidae</taxon>
        <taxon>Hypocreales</taxon>
        <taxon>Hypocreaceae</taxon>
        <taxon>Trichoderma</taxon>
    </lineage>
</organism>
<evidence type="ECO:0000313" key="1">
    <source>
        <dbReference type="EMBL" id="PTB60671.1"/>
    </source>
</evidence>
<dbReference type="GeneID" id="36621785"/>
<keyword evidence="2" id="KW-1185">Reference proteome</keyword>
<dbReference type="Proteomes" id="UP000241690">
    <property type="component" value="Unassembled WGS sequence"/>
</dbReference>
<sequence length="121" mass="13482">MASSMLTYVFVYPERIRRLSFTALPQHSPFGLPAIALTFELSRRPALVLPKTYTSLGQGAEEAGCSLRSLIQQLDFAVYASLPSRSLSSTWLQQFCNDITEQKYTTISSLVNLNILYQGQG</sequence>
<accession>A0A2T4AUF2</accession>
<evidence type="ECO:0000313" key="2">
    <source>
        <dbReference type="Proteomes" id="UP000241690"/>
    </source>
</evidence>
<name>A0A2T4AUF2_TRIHA</name>
<proteinExistence type="predicted"/>
<reference evidence="1 2" key="1">
    <citation type="submission" date="2016-07" db="EMBL/GenBank/DDBJ databases">
        <title>Multiple horizontal gene transfer events from other fungi enriched the ability of initially mycotrophic Trichoderma (Ascomycota) to feed on dead plant biomass.</title>
        <authorList>
            <consortium name="DOE Joint Genome Institute"/>
            <person name="Aerts A."/>
            <person name="Atanasova L."/>
            <person name="Chenthamara K."/>
            <person name="Zhang J."/>
            <person name="Grujic M."/>
            <person name="Henrissat B."/>
            <person name="Kuo A."/>
            <person name="Salamov A."/>
            <person name="Lipzen A."/>
            <person name="Labutti K."/>
            <person name="Barry K."/>
            <person name="Miao Y."/>
            <person name="Rahimi M.J."/>
            <person name="Shen Q."/>
            <person name="Grigoriev I.V."/>
            <person name="Kubicek C.P."/>
            <person name="Druzhinina I.S."/>
        </authorList>
    </citation>
    <scope>NUCLEOTIDE SEQUENCE [LARGE SCALE GENOMIC DNA]</scope>
    <source>
        <strain evidence="1 2">CBS 226.95</strain>
    </source>
</reference>
<dbReference type="STRING" id="983964.A0A2T4AUF2"/>
<dbReference type="EMBL" id="KZ679675">
    <property type="protein sequence ID" value="PTB60671.1"/>
    <property type="molecule type" value="Genomic_DNA"/>
</dbReference>
<protein>
    <submittedName>
        <fullName evidence="1">Uncharacterized protein</fullName>
    </submittedName>
</protein>
<dbReference type="AlphaFoldDB" id="A0A2T4AUF2"/>
<gene>
    <name evidence="1" type="ORF">M431DRAFT_193068</name>
</gene>
<dbReference type="RefSeq" id="XP_024780348.1">
    <property type="nucleotide sequence ID" value="XM_024913224.1"/>
</dbReference>